<evidence type="ECO:0000313" key="4">
    <source>
        <dbReference type="Proteomes" id="UP000093000"/>
    </source>
</evidence>
<evidence type="ECO:0000313" key="3">
    <source>
        <dbReference type="EMBL" id="OBZ82003.1"/>
    </source>
</evidence>
<reference evidence="3 4" key="1">
    <citation type="submission" date="2016-03" db="EMBL/GenBank/DDBJ databases">
        <title>Choanephora cucurbitarum.</title>
        <authorList>
            <person name="Min B."/>
            <person name="Park H."/>
            <person name="Park J.-H."/>
            <person name="Shin H.-D."/>
            <person name="Choi I.-G."/>
        </authorList>
    </citation>
    <scope>NUCLEOTIDE SEQUENCE [LARGE SCALE GENOMIC DNA]</scope>
    <source>
        <strain evidence="3 4">KUS-F28377</strain>
    </source>
</reference>
<organism evidence="3 4">
    <name type="scientific">Choanephora cucurbitarum</name>
    <dbReference type="NCBI Taxonomy" id="101091"/>
    <lineage>
        <taxon>Eukaryota</taxon>
        <taxon>Fungi</taxon>
        <taxon>Fungi incertae sedis</taxon>
        <taxon>Mucoromycota</taxon>
        <taxon>Mucoromycotina</taxon>
        <taxon>Mucoromycetes</taxon>
        <taxon>Mucorales</taxon>
        <taxon>Mucorineae</taxon>
        <taxon>Choanephoraceae</taxon>
        <taxon>Choanephoroideae</taxon>
        <taxon>Choanephora</taxon>
    </lineage>
</organism>
<name>A0A1C7MYX0_9FUNG</name>
<evidence type="ECO:0000256" key="1">
    <source>
        <dbReference type="SAM" id="MobiDB-lite"/>
    </source>
</evidence>
<sequence length="141" mass="15471">MLALVSISIMIFLFAVPVHSYCIYNKVEAEGVNYRIRQTPGNAGLNYFARFSRSELKPGESACCPWTVKDCVKSGGQNDVVTVAYRCMQGGMMGKPSVVDVPGGGWIEIHGDWRHELVKSFNPDGSPFEGNPRVDLQAGEN</sequence>
<feature type="signal peptide" evidence="2">
    <location>
        <begin position="1"/>
        <end position="20"/>
    </location>
</feature>
<dbReference type="OrthoDB" id="2283548at2759"/>
<proteinExistence type="predicted"/>
<dbReference type="InParanoid" id="A0A1C7MYX0"/>
<feature type="region of interest" description="Disordered" evidence="1">
    <location>
        <begin position="121"/>
        <end position="141"/>
    </location>
</feature>
<dbReference type="Proteomes" id="UP000093000">
    <property type="component" value="Unassembled WGS sequence"/>
</dbReference>
<dbReference type="AlphaFoldDB" id="A0A1C7MYX0"/>
<comment type="caution">
    <text evidence="3">The sequence shown here is derived from an EMBL/GenBank/DDBJ whole genome shotgun (WGS) entry which is preliminary data.</text>
</comment>
<feature type="chain" id="PRO_5008889373" evidence="2">
    <location>
        <begin position="21"/>
        <end position="141"/>
    </location>
</feature>
<accession>A0A1C7MYX0</accession>
<keyword evidence="2" id="KW-0732">Signal</keyword>
<dbReference type="EMBL" id="LUGH01000979">
    <property type="protein sequence ID" value="OBZ82003.1"/>
    <property type="molecule type" value="Genomic_DNA"/>
</dbReference>
<gene>
    <name evidence="3" type="ORF">A0J61_09947</name>
</gene>
<keyword evidence="4" id="KW-1185">Reference proteome</keyword>
<evidence type="ECO:0000256" key="2">
    <source>
        <dbReference type="SAM" id="SignalP"/>
    </source>
</evidence>
<protein>
    <submittedName>
        <fullName evidence="3">Uncharacterized protein</fullName>
    </submittedName>
</protein>